<feature type="domain" description="GFO/IDH/MocA-like oxidoreductase" evidence="4">
    <location>
        <begin position="143"/>
        <end position="232"/>
    </location>
</feature>
<dbReference type="Pfam" id="PF22725">
    <property type="entry name" value="GFO_IDH_MocA_C3"/>
    <property type="match status" value="1"/>
</dbReference>
<keyword evidence="6" id="KW-1185">Reference proteome</keyword>
<dbReference type="PANTHER" id="PTHR22604">
    <property type="entry name" value="OXIDOREDUCTASES"/>
    <property type="match status" value="1"/>
</dbReference>
<dbReference type="GO" id="GO:0016491">
    <property type="term" value="F:oxidoreductase activity"/>
    <property type="evidence" value="ECO:0007669"/>
    <property type="project" value="UniProtKB-KW"/>
</dbReference>
<evidence type="ECO:0000313" key="6">
    <source>
        <dbReference type="Proteomes" id="UP000199302"/>
    </source>
</evidence>
<proteinExistence type="inferred from homology"/>
<accession>A0A1I6DKW6</accession>
<dbReference type="RefSeq" id="WP_092078667.1">
    <property type="nucleotide sequence ID" value="NZ_FOYI01000004.1"/>
</dbReference>
<evidence type="ECO:0000313" key="5">
    <source>
        <dbReference type="EMBL" id="SFR06095.1"/>
    </source>
</evidence>
<dbReference type="Pfam" id="PF01408">
    <property type="entry name" value="GFO_IDH_MocA"/>
    <property type="match status" value="1"/>
</dbReference>
<dbReference type="Proteomes" id="UP000199302">
    <property type="component" value="Unassembled WGS sequence"/>
</dbReference>
<dbReference type="EMBL" id="FOYI01000004">
    <property type="protein sequence ID" value="SFR06095.1"/>
    <property type="molecule type" value="Genomic_DNA"/>
</dbReference>
<dbReference type="InterPro" id="IPR050984">
    <property type="entry name" value="Gfo/Idh/MocA_domain"/>
</dbReference>
<dbReference type="InterPro" id="IPR036291">
    <property type="entry name" value="NAD(P)-bd_dom_sf"/>
</dbReference>
<protein>
    <submittedName>
        <fullName evidence="5">Predicted dehydrogenase</fullName>
    </submittedName>
</protein>
<organism evidence="5 6">
    <name type="scientific">Poseidonocella sedimentorum</name>
    <dbReference type="NCBI Taxonomy" id="871652"/>
    <lineage>
        <taxon>Bacteria</taxon>
        <taxon>Pseudomonadati</taxon>
        <taxon>Pseudomonadota</taxon>
        <taxon>Alphaproteobacteria</taxon>
        <taxon>Rhodobacterales</taxon>
        <taxon>Roseobacteraceae</taxon>
        <taxon>Poseidonocella</taxon>
    </lineage>
</organism>
<dbReference type="InterPro" id="IPR000683">
    <property type="entry name" value="Gfo/Idh/MocA-like_OxRdtase_N"/>
</dbReference>
<reference evidence="5 6" key="1">
    <citation type="submission" date="2016-10" db="EMBL/GenBank/DDBJ databases">
        <authorList>
            <person name="de Groot N.N."/>
        </authorList>
    </citation>
    <scope>NUCLEOTIDE SEQUENCE [LARGE SCALE GENOMIC DNA]</scope>
    <source>
        <strain evidence="6">KMM 9023,NRIC 0796,JCM 17311,KCTC 23692</strain>
    </source>
</reference>
<dbReference type="InterPro" id="IPR055170">
    <property type="entry name" value="GFO_IDH_MocA-like_dom"/>
</dbReference>
<name>A0A1I6DKW6_9RHOB</name>
<evidence type="ECO:0000256" key="2">
    <source>
        <dbReference type="ARBA" id="ARBA00023002"/>
    </source>
</evidence>
<dbReference type="STRING" id="871652.SAMN04515673_10446"/>
<dbReference type="GO" id="GO:0000166">
    <property type="term" value="F:nucleotide binding"/>
    <property type="evidence" value="ECO:0007669"/>
    <property type="project" value="InterPro"/>
</dbReference>
<feature type="domain" description="Gfo/Idh/MocA-like oxidoreductase N-terminal" evidence="3">
    <location>
        <begin position="51"/>
        <end position="119"/>
    </location>
</feature>
<sequence length="317" mass="33373">MPRPGVLLLAYSQIARRRILPALAETGVTQVDIASRSAAGDVIRPGGMSGRTFPDYEQALEQTTAPLVWISTVNSTHLPLAELALSMGKHVVLDKPATLRLSDARSLAALAQERGVLLAEATVYAHHPQIAAIRRVFADAGSTPRHVVAAFSFPALPGSNFRHDPALGGGMLQDLGPYAMSLGRVFFDAEPQSVCAMGLAGDHGFSITARYCGGRTVAGHFGTLTGYVNRATLLGPDVCLDVERLFTTDPTAAAAIRARVANTEVAVDVPGADAFATFLTAVFAALRDNDPEAFLPALISDARAREMLSDAIIAGSE</sequence>
<dbReference type="OrthoDB" id="9792935at2"/>
<dbReference type="SUPFAM" id="SSF55347">
    <property type="entry name" value="Glyceraldehyde-3-phosphate dehydrogenase-like, C-terminal domain"/>
    <property type="match status" value="1"/>
</dbReference>
<dbReference type="Gene3D" id="3.30.360.10">
    <property type="entry name" value="Dihydrodipicolinate Reductase, domain 2"/>
    <property type="match status" value="1"/>
</dbReference>
<gene>
    <name evidence="5" type="ORF">SAMN04515673_10446</name>
</gene>
<evidence type="ECO:0000256" key="1">
    <source>
        <dbReference type="ARBA" id="ARBA00010928"/>
    </source>
</evidence>
<comment type="similarity">
    <text evidence="1">Belongs to the Gfo/Idh/MocA family.</text>
</comment>
<dbReference type="SUPFAM" id="SSF51735">
    <property type="entry name" value="NAD(P)-binding Rossmann-fold domains"/>
    <property type="match status" value="1"/>
</dbReference>
<evidence type="ECO:0000259" key="4">
    <source>
        <dbReference type="Pfam" id="PF22725"/>
    </source>
</evidence>
<keyword evidence="2" id="KW-0560">Oxidoreductase</keyword>
<dbReference type="Gene3D" id="3.40.50.720">
    <property type="entry name" value="NAD(P)-binding Rossmann-like Domain"/>
    <property type="match status" value="1"/>
</dbReference>
<evidence type="ECO:0000259" key="3">
    <source>
        <dbReference type="Pfam" id="PF01408"/>
    </source>
</evidence>
<dbReference type="PANTHER" id="PTHR22604:SF105">
    <property type="entry name" value="TRANS-1,2-DIHYDROBENZENE-1,2-DIOL DEHYDROGENASE"/>
    <property type="match status" value="1"/>
</dbReference>
<dbReference type="AlphaFoldDB" id="A0A1I6DKW6"/>